<gene>
    <name evidence="2" type="ORF">OHC33_006656</name>
</gene>
<dbReference type="AlphaFoldDB" id="A0AAN8EU80"/>
<dbReference type="Pfam" id="PF03966">
    <property type="entry name" value="Trm112p"/>
    <property type="match status" value="1"/>
</dbReference>
<comment type="similarity">
    <text evidence="1">Belongs to the TRM112 family.</text>
</comment>
<organism evidence="2 3">
    <name type="scientific">Knufia fluminis</name>
    <dbReference type="NCBI Taxonomy" id="191047"/>
    <lineage>
        <taxon>Eukaryota</taxon>
        <taxon>Fungi</taxon>
        <taxon>Dikarya</taxon>
        <taxon>Ascomycota</taxon>
        <taxon>Pezizomycotina</taxon>
        <taxon>Eurotiomycetes</taxon>
        <taxon>Chaetothyriomycetidae</taxon>
        <taxon>Chaetothyriales</taxon>
        <taxon>Trichomeriaceae</taxon>
        <taxon>Knufia</taxon>
    </lineage>
</organism>
<proteinExistence type="inferred from homology"/>
<dbReference type="GO" id="GO:0070476">
    <property type="term" value="P:rRNA (guanine-N7)-methylation"/>
    <property type="evidence" value="ECO:0007669"/>
    <property type="project" value="TreeGrafter"/>
</dbReference>
<reference evidence="2 3" key="1">
    <citation type="submission" date="2022-12" db="EMBL/GenBank/DDBJ databases">
        <title>Genomic features and morphological characterization of a novel Knufia sp. strain isolated from spacecraft assembly facility.</title>
        <authorList>
            <person name="Teixeira M."/>
            <person name="Chander A.M."/>
            <person name="Stajich J.E."/>
            <person name="Venkateswaran K."/>
        </authorList>
    </citation>
    <scope>NUCLEOTIDE SEQUENCE [LARGE SCALE GENOMIC DNA]</scope>
    <source>
        <strain evidence="2 3">FJI-L2-BK-P2</strain>
    </source>
</reference>
<dbReference type="PANTHER" id="PTHR12773">
    <property type="entry name" value="UPF0315 PROTEIN-RELATED"/>
    <property type="match status" value="1"/>
</dbReference>
<dbReference type="GO" id="GO:0046982">
    <property type="term" value="F:protein heterodimerization activity"/>
    <property type="evidence" value="ECO:0007669"/>
    <property type="project" value="InterPro"/>
</dbReference>
<accession>A0AAN8EU80</accession>
<keyword evidence="3" id="KW-1185">Reference proteome</keyword>
<dbReference type="CDD" id="cd21089">
    <property type="entry name" value="Trm112-like"/>
    <property type="match status" value="1"/>
</dbReference>
<dbReference type="GO" id="GO:0030488">
    <property type="term" value="P:tRNA methylation"/>
    <property type="evidence" value="ECO:0007669"/>
    <property type="project" value="TreeGrafter"/>
</dbReference>
<dbReference type="Proteomes" id="UP001316803">
    <property type="component" value="Unassembled WGS sequence"/>
</dbReference>
<name>A0AAN8EU80_9EURO</name>
<dbReference type="EMBL" id="JAKLMC020000016">
    <property type="protein sequence ID" value="KAK5952183.1"/>
    <property type="molecule type" value="Genomic_DNA"/>
</dbReference>
<evidence type="ECO:0000256" key="1">
    <source>
        <dbReference type="ARBA" id="ARBA00007980"/>
    </source>
</evidence>
<dbReference type="InterPro" id="IPR039127">
    <property type="entry name" value="Trm112"/>
</dbReference>
<comment type="caution">
    <text evidence="2">The sequence shown here is derived from an EMBL/GenBank/DDBJ whole genome shotgun (WGS) entry which is preliminary data.</text>
</comment>
<sequence length="211" mass="23333">MAITYPPVPTTLAVTAATNRYSSNRKLFLALPDPAEIHLRTRLLTRKAKPRTYNDPDNKTFVDPITMKLLTTNFLTCAIKTCKTSSASYPLHFRDAQLEQNPATFNPSFVKNMLPRLDWDALSTTAAELGLSAMLPDHNPADDIMVDTEGATEAEKEAAKDKEVDEETLKKLHTLLMETGVVEGKLVCGNCGFEYPIKEGVGNFLLPPHLV</sequence>
<evidence type="ECO:0000313" key="3">
    <source>
        <dbReference type="Proteomes" id="UP001316803"/>
    </source>
</evidence>
<dbReference type="InterPro" id="IPR005651">
    <property type="entry name" value="Trm112-like"/>
</dbReference>
<evidence type="ECO:0000313" key="2">
    <source>
        <dbReference type="EMBL" id="KAK5952183.1"/>
    </source>
</evidence>
<dbReference type="Gene3D" id="2.20.25.10">
    <property type="match status" value="1"/>
</dbReference>
<dbReference type="PANTHER" id="PTHR12773:SF0">
    <property type="entry name" value="MULTIFUNCTIONAL METHYLTRANSFERASE SUBUNIT TRM112-LIKE PROTEIN"/>
    <property type="match status" value="1"/>
</dbReference>
<protein>
    <submittedName>
        <fullName evidence="2">Uncharacterized protein</fullName>
    </submittedName>
</protein>